<dbReference type="InterPro" id="IPR050109">
    <property type="entry name" value="HTH-type_TetR-like_transc_reg"/>
</dbReference>
<dbReference type="OrthoDB" id="1669699at2"/>
<dbReference type="PRINTS" id="PR00455">
    <property type="entry name" value="HTHTETR"/>
</dbReference>
<keyword evidence="5" id="KW-1185">Reference proteome</keyword>
<feature type="DNA-binding region" description="H-T-H motif" evidence="2">
    <location>
        <begin position="48"/>
        <end position="67"/>
    </location>
</feature>
<dbReference type="Proteomes" id="UP000198242">
    <property type="component" value="Chromosome I"/>
</dbReference>
<gene>
    <name evidence="4" type="ORF">GA0074695_3385</name>
</gene>
<name>A0A1C4XK81_MICVI</name>
<dbReference type="RefSeq" id="WP_089007119.1">
    <property type="nucleotide sequence ID" value="NZ_LT607411.1"/>
</dbReference>
<dbReference type="PROSITE" id="PS50977">
    <property type="entry name" value="HTH_TETR_2"/>
    <property type="match status" value="1"/>
</dbReference>
<dbReference type="SUPFAM" id="SSF48498">
    <property type="entry name" value="Tetracyclin repressor-like, C-terminal domain"/>
    <property type="match status" value="1"/>
</dbReference>
<reference evidence="5" key="1">
    <citation type="submission" date="2016-06" db="EMBL/GenBank/DDBJ databases">
        <authorList>
            <person name="Varghese N."/>
            <person name="Submissions Spin"/>
        </authorList>
    </citation>
    <scope>NUCLEOTIDE SEQUENCE [LARGE SCALE GENOMIC DNA]</scope>
    <source>
        <strain evidence="5">DSM 43909</strain>
    </source>
</reference>
<dbReference type="InterPro" id="IPR009057">
    <property type="entry name" value="Homeodomain-like_sf"/>
</dbReference>
<dbReference type="Pfam" id="PF17932">
    <property type="entry name" value="TetR_C_24"/>
    <property type="match status" value="1"/>
</dbReference>
<evidence type="ECO:0000259" key="3">
    <source>
        <dbReference type="PROSITE" id="PS50977"/>
    </source>
</evidence>
<keyword evidence="1 2" id="KW-0238">DNA-binding</keyword>
<dbReference type="PANTHER" id="PTHR30055:SF200">
    <property type="entry name" value="HTH-TYPE TRANSCRIPTIONAL REPRESSOR BDCR"/>
    <property type="match status" value="1"/>
</dbReference>
<evidence type="ECO:0000313" key="4">
    <source>
        <dbReference type="EMBL" id="SCF08885.1"/>
    </source>
</evidence>
<dbReference type="EMBL" id="LT607411">
    <property type="protein sequence ID" value="SCF08885.1"/>
    <property type="molecule type" value="Genomic_DNA"/>
</dbReference>
<evidence type="ECO:0000313" key="5">
    <source>
        <dbReference type="Proteomes" id="UP000198242"/>
    </source>
</evidence>
<dbReference type="GO" id="GO:0000976">
    <property type="term" value="F:transcription cis-regulatory region binding"/>
    <property type="evidence" value="ECO:0007669"/>
    <property type="project" value="TreeGrafter"/>
</dbReference>
<dbReference type="Gene3D" id="1.10.357.10">
    <property type="entry name" value="Tetracycline Repressor, domain 2"/>
    <property type="match status" value="1"/>
</dbReference>
<dbReference type="AlphaFoldDB" id="A0A1C4XK81"/>
<dbReference type="InterPro" id="IPR041490">
    <property type="entry name" value="KstR2_TetR_C"/>
</dbReference>
<feature type="domain" description="HTH tetR-type" evidence="3">
    <location>
        <begin position="25"/>
        <end position="85"/>
    </location>
</feature>
<dbReference type="SUPFAM" id="SSF46689">
    <property type="entry name" value="Homeodomain-like"/>
    <property type="match status" value="1"/>
</dbReference>
<evidence type="ECO:0000256" key="1">
    <source>
        <dbReference type="ARBA" id="ARBA00023125"/>
    </source>
</evidence>
<dbReference type="InterPro" id="IPR036271">
    <property type="entry name" value="Tet_transcr_reg_TetR-rel_C_sf"/>
</dbReference>
<dbReference type="PANTHER" id="PTHR30055">
    <property type="entry name" value="HTH-TYPE TRANSCRIPTIONAL REGULATOR RUTR"/>
    <property type="match status" value="1"/>
</dbReference>
<dbReference type="InterPro" id="IPR001647">
    <property type="entry name" value="HTH_TetR"/>
</dbReference>
<sequence>MTQTAWNPRRLTAVAADLPEGVTPPGTRGRILQAALKLFAEYGFHGASIRDIARAVGINSATLYAHYPGKEHLLAELIRLGHEELRRRLRQAYAEAGADPTAQLAALVRAQVLVHTDYPLLALVANHELHALSPERAAPALELRDDARRLLLAALERGTAAGEFDVADVTLAGIAIGSLGMRVANWFGPDQPYTREQVADAFVDFALRLVGSPLPRG</sequence>
<protein>
    <submittedName>
        <fullName evidence="4">DNA-binding transcriptional regulator, AcrR family</fullName>
    </submittedName>
</protein>
<dbReference type="GO" id="GO:0003700">
    <property type="term" value="F:DNA-binding transcription factor activity"/>
    <property type="evidence" value="ECO:0007669"/>
    <property type="project" value="TreeGrafter"/>
</dbReference>
<accession>A0A1C4XK81</accession>
<organism evidence="4 5">
    <name type="scientific">Micromonospora viridifaciens</name>
    <dbReference type="NCBI Taxonomy" id="1881"/>
    <lineage>
        <taxon>Bacteria</taxon>
        <taxon>Bacillati</taxon>
        <taxon>Actinomycetota</taxon>
        <taxon>Actinomycetes</taxon>
        <taxon>Micromonosporales</taxon>
        <taxon>Micromonosporaceae</taxon>
        <taxon>Micromonospora</taxon>
    </lineage>
</organism>
<evidence type="ECO:0000256" key="2">
    <source>
        <dbReference type="PROSITE-ProRule" id="PRU00335"/>
    </source>
</evidence>
<proteinExistence type="predicted"/>
<dbReference type="Pfam" id="PF00440">
    <property type="entry name" value="TetR_N"/>
    <property type="match status" value="1"/>
</dbReference>